<dbReference type="Pfam" id="PF05036">
    <property type="entry name" value="SPOR"/>
    <property type="match status" value="1"/>
</dbReference>
<evidence type="ECO:0000313" key="2">
    <source>
        <dbReference type="EMBL" id="BAY85225.1"/>
    </source>
</evidence>
<dbReference type="SUPFAM" id="SSF110997">
    <property type="entry name" value="Sporulation related repeat"/>
    <property type="match status" value="1"/>
</dbReference>
<reference evidence="2 3" key="1">
    <citation type="submission" date="2017-06" db="EMBL/GenBank/DDBJ databases">
        <title>Genome sequencing of cyanobaciteial culture collection at National Institute for Environmental Studies (NIES).</title>
        <authorList>
            <person name="Hirose Y."/>
            <person name="Shimura Y."/>
            <person name="Fujisawa T."/>
            <person name="Nakamura Y."/>
            <person name="Kawachi M."/>
        </authorList>
    </citation>
    <scope>NUCLEOTIDE SEQUENCE [LARGE SCALE GENOMIC DNA]</scope>
    <source>
        <strain evidence="2 3">NIES-267</strain>
    </source>
</reference>
<dbReference type="OrthoDB" id="466791at2"/>
<dbReference type="EMBL" id="AP018227">
    <property type="protein sequence ID" value="BAY85225.1"/>
    <property type="molecule type" value="Genomic_DNA"/>
</dbReference>
<gene>
    <name evidence="2" type="ORF">NIES267_47240</name>
</gene>
<evidence type="ECO:0000313" key="3">
    <source>
        <dbReference type="Proteomes" id="UP000218418"/>
    </source>
</evidence>
<sequence length="248" mass="28080">MITTIFNAKHSLIRADLTPSFLSGVFLALVSITPIQAQTPEKFHTVAQLPPGYSSGVSQQQIFPPSNQYQYQYSQNNSTYSPNYGSYFVVVDNAYSGYLQQVRSVVSDAFILPQKPSVIQVGSFNRLDNAQQMAQELQRRGFNPRIESQNSGIQTPNDVQNPYFDNPSNTQKKSDYYVVIPQRLKKISQTENKIRQSLGGNMIGVAARKSPRGHHVAVGPFRNRWEAEQWKYYLRSLGLNNGRVYYGK</sequence>
<accession>A0A1Z4LVF1</accession>
<dbReference type="Proteomes" id="UP000218418">
    <property type="component" value="Chromosome"/>
</dbReference>
<dbReference type="AlphaFoldDB" id="A0A1Z4LVF1"/>
<dbReference type="Gene3D" id="3.30.70.1070">
    <property type="entry name" value="Sporulation related repeat"/>
    <property type="match status" value="1"/>
</dbReference>
<protein>
    <recommendedName>
        <fullName evidence="1">SPOR domain-containing protein</fullName>
    </recommendedName>
</protein>
<name>A0A1Z4LVF1_9CYAN</name>
<feature type="domain" description="SPOR" evidence="1">
    <location>
        <begin position="116"/>
        <end position="154"/>
    </location>
</feature>
<dbReference type="InterPro" id="IPR007730">
    <property type="entry name" value="SPOR-like_dom"/>
</dbReference>
<organism evidence="2 3">
    <name type="scientific">Calothrix parasitica NIES-267</name>
    <dbReference type="NCBI Taxonomy" id="1973488"/>
    <lineage>
        <taxon>Bacteria</taxon>
        <taxon>Bacillati</taxon>
        <taxon>Cyanobacteriota</taxon>
        <taxon>Cyanophyceae</taxon>
        <taxon>Nostocales</taxon>
        <taxon>Calotrichaceae</taxon>
        <taxon>Calothrix</taxon>
    </lineage>
</organism>
<proteinExistence type="predicted"/>
<evidence type="ECO:0000259" key="1">
    <source>
        <dbReference type="Pfam" id="PF05036"/>
    </source>
</evidence>
<dbReference type="InterPro" id="IPR036680">
    <property type="entry name" value="SPOR-like_sf"/>
</dbReference>
<dbReference type="GO" id="GO:0042834">
    <property type="term" value="F:peptidoglycan binding"/>
    <property type="evidence" value="ECO:0007669"/>
    <property type="project" value="InterPro"/>
</dbReference>
<keyword evidence="3" id="KW-1185">Reference proteome</keyword>